<evidence type="ECO:0000256" key="5">
    <source>
        <dbReference type="ARBA" id="ARBA00022833"/>
    </source>
</evidence>
<dbReference type="EMBL" id="RQTK01000992">
    <property type="protein sequence ID" value="RUS72967.1"/>
    <property type="molecule type" value="Genomic_DNA"/>
</dbReference>
<keyword evidence="4 10" id="KW-0863">Zinc-finger</keyword>
<feature type="domain" description="C2H2-type" evidence="11">
    <location>
        <begin position="98"/>
        <end position="127"/>
    </location>
</feature>
<gene>
    <name evidence="12" type="ORF">EGW08_019270</name>
</gene>
<evidence type="ECO:0000256" key="3">
    <source>
        <dbReference type="ARBA" id="ARBA00022737"/>
    </source>
</evidence>
<dbReference type="Pfam" id="PF00096">
    <property type="entry name" value="zf-C2H2"/>
    <property type="match status" value="2"/>
</dbReference>
<keyword evidence="6" id="KW-0805">Transcription regulation</keyword>
<reference evidence="12 13" key="1">
    <citation type="submission" date="2019-01" db="EMBL/GenBank/DDBJ databases">
        <title>A draft genome assembly of the solar-powered sea slug Elysia chlorotica.</title>
        <authorList>
            <person name="Cai H."/>
            <person name="Li Q."/>
            <person name="Fang X."/>
            <person name="Li J."/>
            <person name="Curtis N.E."/>
            <person name="Altenburger A."/>
            <person name="Shibata T."/>
            <person name="Feng M."/>
            <person name="Maeda T."/>
            <person name="Schwartz J.A."/>
            <person name="Shigenobu S."/>
            <person name="Lundholm N."/>
            <person name="Nishiyama T."/>
            <person name="Yang H."/>
            <person name="Hasebe M."/>
            <person name="Li S."/>
            <person name="Pierce S.K."/>
            <person name="Wang J."/>
        </authorList>
    </citation>
    <scope>NUCLEOTIDE SEQUENCE [LARGE SCALE GENOMIC DNA]</scope>
    <source>
        <strain evidence="12">EC2010</strain>
        <tissue evidence="12">Whole organism of an adult</tissue>
    </source>
</reference>
<keyword evidence="5" id="KW-0862">Zinc</keyword>
<accession>A0A433SUK6</accession>
<evidence type="ECO:0000256" key="10">
    <source>
        <dbReference type="PROSITE-ProRule" id="PRU00042"/>
    </source>
</evidence>
<keyword evidence="3" id="KW-0677">Repeat</keyword>
<keyword evidence="9" id="KW-0539">Nucleus</keyword>
<dbReference type="GO" id="GO:0031519">
    <property type="term" value="C:PcG protein complex"/>
    <property type="evidence" value="ECO:0007669"/>
    <property type="project" value="TreeGrafter"/>
</dbReference>
<comment type="subcellular location">
    <subcellularLocation>
        <location evidence="1">Nucleus</location>
    </subcellularLocation>
</comment>
<dbReference type="OrthoDB" id="3437960at2759"/>
<evidence type="ECO:0000256" key="9">
    <source>
        <dbReference type="ARBA" id="ARBA00023242"/>
    </source>
</evidence>
<dbReference type="STRING" id="188477.A0A433SUK6"/>
<name>A0A433SUK6_ELYCH</name>
<dbReference type="Proteomes" id="UP000271974">
    <property type="component" value="Unassembled WGS sequence"/>
</dbReference>
<evidence type="ECO:0000259" key="11">
    <source>
        <dbReference type="PROSITE" id="PS50157"/>
    </source>
</evidence>
<comment type="caution">
    <text evidence="12">The sequence shown here is derived from an EMBL/GenBank/DDBJ whole genome shotgun (WGS) entry which is preliminary data.</text>
</comment>
<dbReference type="GO" id="GO:0000978">
    <property type="term" value="F:RNA polymerase II cis-regulatory region sequence-specific DNA binding"/>
    <property type="evidence" value="ECO:0007669"/>
    <property type="project" value="TreeGrafter"/>
</dbReference>
<keyword evidence="13" id="KW-1185">Reference proteome</keyword>
<organism evidence="12 13">
    <name type="scientific">Elysia chlorotica</name>
    <name type="common">Eastern emerald elysia</name>
    <name type="synonym">Sea slug</name>
    <dbReference type="NCBI Taxonomy" id="188477"/>
    <lineage>
        <taxon>Eukaryota</taxon>
        <taxon>Metazoa</taxon>
        <taxon>Spiralia</taxon>
        <taxon>Lophotrochozoa</taxon>
        <taxon>Mollusca</taxon>
        <taxon>Gastropoda</taxon>
        <taxon>Heterobranchia</taxon>
        <taxon>Euthyneura</taxon>
        <taxon>Panpulmonata</taxon>
        <taxon>Sacoglossa</taxon>
        <taxon>Placobranchoidea</taxon>
        <taxon>Plakobranchidae</taxon>
        <taxon>Elysia</taxon>
    </lineage>
</organism>
<dbReference type="PANTHER" id="PTHR14003:SF26">
    <property type="entry name" value="ZINC FINGER PROTEIN 367"/>
    <property type="match status" value="1"/>
</dbReference>
<dbReference type="PANTHER" id="PTHR14003">
    <property type="entry name" value="TRANSCRIPTIONAL REPRESSOR PROTEIN YY"/>
    <property type="match status" value="1"/>
</dbReference>
<protein>
    <recommendedName>
        <fullName evidence="11">C2H2-type domain-containing protein</fullName>
    </recommendedName>
</protein>
<dbReference type="InterPro" id="IPR036236">
    <property type="entry name" value="Znf_C2H2_sf"/>
</dbReference>
<evidence type="ECO:0000256" key="7">
    <source>
        <dbReference type="ARBA" id="ARBA00023125"/>
    </source>
</evidence>
<evidence type="ECO:0000256" key="6">
    <source>
        <dbReference type="ARBA" id="ARBA00023015"/>
    </source>
</evidence>
<evidence type="ECO:0000256" key="8">
    <source>
        <dbReference type="ARBA" id="ARBA00023163"/>
    </source>
</evidence>
<dbReference type="SMART" id="SM00355">
    <property type="entry name" value="ZnF_C2H2"/>
    <property type="match status" value="2"/>
</dbReference>
<dbReference type="GO" id="GO:0005667">
    <property type="term" value="C:transcription regulator complex"/>
    <property type="evidence" value="ECO:0007669"/>
    <property type="project" value="TreeGrafter"/>
</dbReference>
<dbReference type="FunFam" id="3.30.160.60:FF:000965">
    <property type="entry name" value="Neurotrophin receptor-interacting factor homolog"/>
    <property type="match status" value="1"/>
</dbReference>
<dbReference type="GO" id="GO:0000785">
    <property type="term" value="C:chromatin"/>
    <property type="evidence" value="ECO:0007669"/>
    <property type="project" value="TreeGrafter"/>
</dbReference>
<dbReference type="AlphaFoldDB" id="A0A433SUK6"/>
<keyword evidence="8" id="KW-0804">Transcription</keyword>
<dbReference type="PROSITE" id="PS50157">
    <property type="entry name" value="ZINC_FINGER_C2H2_2"/>
    <property type="match status" value="2"/>
</dbReference>
<evidence type="ECO:0000313" key="12">
    <source>
        <dbReference type="EMBL" id="RUS72967.1"/>
    </source>
</evidence>
<evidence type="ECO:0000256" key="2">
    <source>
        <dbReference type="ARBA" id="ARBA00022723"/>
    </source>
</evidence>
<proteinExistence type="predicted"/>
<feature type="domain" description="C2H2-type" evidence="11">
    <location>
        <begin position="70"/>
        <end position="97"/>
    </location>
</feature>
<sequence>MHPLDLSPSTSSSATTSEPVTMLIEREINCVDKQDVNFSRQERDQGKRGRPRSDLITALMVEGTSSRSRIRCNKCGRVFPREKSLQAHLRTHTGERPYSCDYPGCSRAFCQSGQLKTHQRLHTGEKPFACVVDGCDSRFTHANRHCTHHPHAVLKRQDTDLDHVNRLCEEEANPEVRRWL</sequence>
<keyword evidence="2" id="KW-0479">Metal-binding</keyword>
<keyword evidence="7" id="KW-0238">DNA-binding</keyword>
<dbReference type="GO" id="GO:0000981">
    <property type="term" value="F:DNA-binding transcription factor activity, RNA polymerase II-specific"/>
    <property type="evidence" value="ECO:0007669"/>
    <property type="project" value="TreeGrafter"/>
</dbReference>
<dbReference type="FunFam" id="3.30.160.60:FF:000474">
    <property type="entry name" value="zinc finger protein 367"/>
    <property type="match status" value="1"/>
</dbReference>
<evidence type="ECO:0000256" key="1">
    <source>
        <dbReference type="ARBA" id="ARBA00004123"/>
    </source>
</evidence>
<dbReference type="PROSITE" id="PS00028">
    <property type="entry name" value="ZINC_FINGER_C2H2_1"/>
    <property type="match status" value="2"/>
</dbReference>
<dbReference type="Gene3D" id="3.30.160.60">
    <property type="entry name" value="Classic Zinc Finger"/>
    <property type="match status" value="3"/>
</dbReference>
<dbReference type="SUPFAM" id="SSF57667">
    <property type="entry name" value="beta-beta-alpha zinc fingers"/>
    <property type="match status" value="2"/>
</dbReference>
<evidence type="ECO:0000313" key="13">
    <source>
        <dbReference type="Proteomes" id="UP000271974"/>
    </source>
</evidence>
<evidence type="ECO:0000256" key="4">
    <source>
        <dbReference type="ARBA" id="ARBA00022771"/>
    </source>
</evidence>
<feature type="non-terminal residue" evidence="12">
    <location>
        <position position="180"/>
    </location>
</feature>
<dbReference type="InterPro" id="IPR013087">
    <property type="entry name" value="Znf_C2H2_type"/>
</dbReference>
<dbReference type="GO" id="GO:0008270">
    <property type="term" value="F:zinc ion binding"/>
    <property type="evidence" value="ECO:0007669"/>
    <property type="project" value="UniProtKB-KW"/>
</dbReference>